<dbReference type="Gene3D" id="3.30.70.330">
    <property type="match status" value="1"/>
</dbReference>
<dbReference type="AlphaFoldDB" id="A0A7J7UAH7"/>
<accession>A0A7J7UAH7</accession>
<dbReference type="PANTHER" id="PTHR21678">
    <property type="entry name" value="GROWTH INHIBITION AND DIFFERENTIATION RELATED PROTEIN 88"/>
    <property type="match status" value="1"/>
</dbReference>
<evidence type="ECO:0000256" key="1">
    <source>
        <dbReference type="SAM" id="MobiDB-lite"/>
    </source>
</evidence>
<dbReference type="PROSITE" id="PS51061">
    <property type="entry name" value="R3H"/>
    <property type="match status" value="1"/>
</dbReference>
<dbReference type="EMBL" id="JACAGB010000021">
    <property type="protein sequence ID" value="KAF6309838.1"/>
    <property type="molecule type" value="Genomic_DNA"/>
</dbReference>
<feature type="compositionally biased region" description="Acidic residues" evidence="1">
    <location>
        <begin position="309"/>
        <end position="318"/>
    </location>
</feature>
<dbReference type="Pfam" id="PF01424">
    <property type="entry name" value="R3H"/>
    <property type="match status" value="1"/>
</dbReference>
<evidence type="ECO:0000259" key="2">
    <source>
        <dbReference type="PROSITE" id="PS51061"/>
    </source>
</evidence>
<evidence type="ECO:0000313" key="4">
    <source>
        <dbReference type="Proteomes" id="UP000558488"/>
    </source>
</evidence>
<feature type="compositionally biased region" description="Polar residues" evidence="1">
    <location>
        <begin position="232"/>
        <end position="247"/>
    </location>
</feature>
<feature type="region of interest" description="Disordered" evidence="1">
    <location>
        <begin position="138"/>
        <end position="325"/>
    </location>
</feature>
<dbReference type="InterPro" id="IPR039884">
    <property type="entry name" value="R3HC1/R3HCL"/>
</dbReference>
<dbReference type="CDD" id="cd02638">
    <property type="entry name" value="R3H_unknown_1"/>
    <property type="match status" value="1"/>
</dbReference>
<dbReference type="InterPro" id="IPR012677">
    <property type="entry name" value="Nucleotide-bd_a/b_plait_sf"/>
</dbReference>
<dbReference type="Proteomes" id="UP000558488">
    <property type="component" value="Unassembled WGS sequence"/>
</dbReference>
<dbReference type="OrthoDB" id="5418203at2759"/>
<dbReference type="PANTHER" id="PTHR21678:SF6">
    <property type="entry name" value="R3H AND COILED-COIL DOMAIN-CONTAINING PROTEIN 1"/>
    <property type="match status" value="1"/>
</dbReference>
<protein>
    <submittedName>
        <fullName evidence="3">R3H domain and coiled-coil containing 1</fullName>
    </submittedName>
</protein>
<evidence type="ECO:0000313" key="3">
    <source>
        <dbReference type="EMBL" id="KAF6309838.1"/>
    </source>
</evidence>
<dbReference type="SUPFAM" id="SSF82708">
    <property type="entry name" value="R3H domain"/>
    <property type="match status" value="1"/>
</dbReference>
<feature type="domain" description="R3H" evidence="2">
    <location>
        <begin position="67"/>
        <end position="132"/>
    </location>
</feature>
<gene>
    <name evidence="3" type="ORF">mPipKuh1_014447</name>
</gene>
<dbReference type="InterPro" id="IPR001374">
    <property type="entry name" value="R3H_dom"/>
</dbReference>
<comment type="caution">
    <text evidence="3">The sequence shown here is derived from an EMBL/GenBank/DDBJ whole genome shotgun (WGS) entry which is preliminary data.</text>
</comment>
<keyword evidence="4" id="KW-1185">Reference proteome</keyword>
<dbReference type="InterPro" id="IPR036867">
    <property type="entry name" value="R3H_dom_sf"/>
</dbReference>
<dbReference type="GO" id="GO:0003676">
    <property type="term" value="F:nucleic acid binding"/>
    <property type="evidence" value="ECO:0007669"/>
    <property type="project" value="UniProtKB-UniRule"/>
</dbReference>
<dbReference type="SMART" id="SM00393">
    <property type="entry name" value="R3H"/>
    <property type="match status" value="1"/>
</dbReference>
<sequence length="493" mass="53029">MPPPGRTEALRLRRGPGCCRREGARRRLGLLGPAVGSSAAAGRAAALPPTILALLCLDGVFLSPTENDFVLRVQEELDRFLLQKQLSKVLLFPPLSSRLRYLIHRTAENFDLLSSFSVGEGWKRRTVICHLDVRLPSSDGLSGPRRPPASHPCKSRGPWTPSNQGPAAGHRGARAGGGRGHRGRKPDQALYVPRVLRRPGERAPTLTPGPEDGVPAGGLLEEPGDVGAGDPSSAQEPPVSITQTTEDLQGPGPPCEKEQPQEPGGTEPAGPGSLSGTGDSLEKAAQLLSRAQLDLEEGNGSEPGKSVAAEEEEAEMEVEGPGGFSAEDYSALLREITDNLTQKEVQVEKVHVDTSSFAEELPGEQDFAHVVEIYDFDSALKTEDLLAAFSEFQEKEFKIHWVDDTHALGVFPCLASAAEALTKEFSGLRIRPLTQGSKQSKLKALQRPKLLRLAKERPQTSTAVARRLVARALGLQHSKKERPAVESPTSPRP</sequence>
<organism evidence="3 4">
    <name type="scientific">Pipistrellus kuhlii</name>
    <name type="common">Kuhl's pipistrelle</name>
    <dbReference type="NCBI Taxonomy" id="59472"/>
    <lineage>
        <taxon>Eukaryota</taxon>
        <taxon>Metazoa</taxon>
        <taxon>Chordata</taxon>
        <taxon>Craniata</taxon>
        <taxon>Vertebrata</taxon>
        <taxon>Euteleostomi</taxon>
        <taxon>Mammalia</taxon>
        <taxon>Eutheria</taxon>
        <taxon>Laurasiatheria</taxon>
        <taxon>Chiroptera</taxon>
        <taxon>Yangochiroptera</taxon>
        <taxon>Vespertilionidae</taxon>
        <taxon>Pipistrellus</taxon>
    </lineage>
</organism>
<dbReference type="Gene3D" id="3.30.1370.50">
    <property type="entry name" value="R3H-like domain"/>
    <property type="match status" value="1"/>
</dbReference>
<proteinExistence type="predicted"/>
<name>A0A7J7UAH7_PIPKU</name>
<reference evidence="3 4" key="1">
    <citation type="journal article" date="2020" name="Nature">
        <title>Six reference-quality genomes reveal evolution of bat adaptations.</title>
        <authorList>
            <person name="Jebb D."/>
            <person name="Huang Z."/>
            <person name="Pippel M."/>
            <person name="Hughes G.M."/>
            <person name="Lavrichenko K."/>
            <person name="Devanna P."/>
            <person name="Winkler S."/>
            <person name="Jermiin L.S."/>
            <person name="Skirmuntt E.C."/>
            <person name="Katzourakis A."/>
            <person name="Burkitt-Gray L."/>
            <person name="Ray D.A."/>
            <person name="Sullivan K.A.M."/>
            <person name="Roscito J.G."/>
            <person name="Kirilenko B.M."/>
            <person name="Davalos L.M."/>
            <person name="Corthals A.P."/>
            <person name="Power M.L."/>
            <person name="Jones G."/>
            <person name="Ransome R.D."/>
            <person name="Dechmann D.K.N."/>
            <person name="Locatelli A.G."/>
            <person name="Puechmaille S.J."/>
            <person name="Fedrigo O."/>
            <person name="Jarvis E.D."/>
            <person name="Hiller M."/>
            <person name="Vernes S.C."/>
            <person name="Myers E.W."/>
            <person name="Teeling E.C."/>
        </authorList>
    </citation>
    <scope>NUCLEOTIDE SEQUENCE [LARGE SCALE GENOMIC DNA]</scope>
    <source>
        <strain evidence="3">MPipKuh1</strain>
        <tissue evidence="3">Flight muscle</tissue>
    </source>
</reference>